<dbReference type="AlphaFoldDB" id="A0A2M3ZLV7"/>
<evidence type="ECO:0008006" key="3">
    <source>
        <dbReference type="Google" id="ProtNLM"/>
    </source>
</evidence>
<proteinExistence type="predicted"/>
<accession>A0A2M3ZLV7</accession>
<evidence type="ECO:0000256" key="1">
    <source>
        <dbReference type="SAM" id="SignalP"/>
    </source>
</evidence>
<organism evidence="2">
    <name type="scientific">Anopheles braziliensis</name>
    <dbReference type="NCBI Taxonomy" id="58242"/>
    <lineage>
        <taxon>Eukaryota</taxon>
        <taxon>Metazoa</taxon>
        <taxon>Ecdysozoa</taxon>
        <taxon>Arthropoda</taxon>
        <taxon>Hexapoda</taxon>
        <taxon>Insecta</taxon>
        <taxon>Pterygota</taxon>
        <taxon>Neoptera</taxon>
        <taxon>Endopterygota</taxon>
        <taxon>Diptera</taxon>
        <taxon>Nematocera</taxon>
        <taxon>Culicoidea</taxon>
        <taxon>Culicidae</taxon>
        <taxon>Anophelinae</taxon>
        <taxon>Anopheles</taxon>
    </lineage>
</organism>
<sequence>MVGLGPPPPRPGLRAYVVVAWLLLNGLCSCCFPPDNEPSIISRPPPSVIEGLDPWLLGEKASGDWTALFGSCFVYRSNGELELRVCSSYASRFVLPPTLEAVPVVPVKLLAVTIGSFCSCISELNPDRLLLLPPVSELSDVASSVRAPPAERPRICCGRLGERMTALSPLRFGDCWLSGWPSNVISSWKSPSIVFRSPVRNSLLKSSNG</sequence>
<dbReference type="EMBL" id="GGFM01008731">
    <property type="protein sequence ID" value="MBW29482.1"/>
    <property type="molecule type" value="Transcribed_RNA"/>
</dbReference>
<feature type="signal peptide" evidence="1">
    <location>
        <begin position="1"/>
        <end position="30"/>
    </location>
</feature>
<name>A0A2M3ZLV7_9DIPT</name>
<evidence type="ECO:0000313" key="2">
    <source>
        <dbReference type="EMBL" id="MBW29482.1"/>
    </source>
</evidence>
<feature type="chain" id="PRO_5014888859" description="Secreted peptide" evidence="1">
    <location>
        <begin position="31"/>
        <end position="209"/>
    </location>
</feature>
<reference evidence="2" key="1">
    <citation type="submission" date="2018-01" db="EMBL/GenBank/DDBJ databases">
        <title>An insight into the sialome of Amazonian anophelines.</title>
        <authorList>
            <person name="Ribeiro J.M."/>
            <person name="Scarpassa V."/>
            <person name="Calvo E."/>
        </authorList>
    </citation>
    <scope>NUCLEOTIDE SEQUENCE</scope>
    <source>
        <tissue evidence="2">Salivary glands</tissue>
    </source>
</reference>
<keyword evidence="1" id="KW-0732">Signal</keyword>
<protein>
    <recommendedName>
        <fullName evidence="3">Secreted peptide</fullName>
    </recommendedName>
</protein>